<gene>
    <name evidence="1" type="ORF">B2K_07255</name>
</gene>
<reference evidence="1 2" key="1">
    <citation type="submission" date="2013-06" db="EMBL/GenBank/DDBJ databases">
        <title>Complete genome sequence of Paenibacillus mucilaginosus K02.</title>
        <authorList>
            <person name="Xiao B."/>
            <person name="Sun L."/>
            <person name="Xiao L."/>
            <person name="Lian B."/>
        </authorList>
    </citation>
    <scope>NUCLEOTIDE SEQUENCE [LARGE SCALE GENOMIC DNA]</scope>
    <source>
        <strain evidence="1 2">K02</strain>
    </source>
</reference>
<dbReference type="EMBL" id="CP003422">
    <property type="protein sequence ID" value="AFH60517.1"/>
    <property type="molecule type" value="Genomic_DNA"/>
</dbReference>
<dbReference type="AlphaFoldDB" id="I0BDS0"/>
<accession>I0BDS0</accession>
<dbReference type="KEGG" id="pmw:B2K_07255"/>
<dbReference type="Proteomes" id="UP000007392">
    <property type="component" value="Chromosome"/>
</dbReference>
<dbReference type="PATRIC" id="fig|997761.3.peg.1439"/>
<evidence type="ECO:0000313" key="1">
    <source>
        <dbReference type="EMBL" id="AFH60517.1"/>
    </source>
</evidence>
<name>I0BDS0_9BACL</name>
<sequence length="51" mass="6046">MTISSINLRRMSYMKFEKLSCRQEGFFFILYGWDKGGIQGFDRRLCCVKKG</sequence>
<organism evidence="1 2">
    <name type="scientific">Paenibacillus mucilaginosus K02</name>
    <dbReference type="NCBI Taxonomy" id="997761"/>
    <lineage>
        <taxon>Bacteria</taxon>
        <taxon>Bacillati</taxon>
        <taxon>Bacillota</taxon>
        <taxon>Bacilli</taxon>
        <taxon>Bacillales</taxon>
        <taxon>Paenibacillaceae</taxon>
        <taxon>Paenibacillus</taxon>
    </lineage>
</organism>
<evidence type="ECO:0000313" key="2">
    <source>
        <dbReference type="Proteomes" id="UP000007392"/>
    </source>
</evidence>
<dbReference type="HOGENOM" id="CLU_3101691_0_0_9"/>
<proteinExistence type="predicted"/>
<protein>
    <submittedName>
        <fullName evidence="1">Uncharacterized protein</fullName>
    </submittedName>
</protein>